<reference evidence="3" key="1">
    <citation type="journal article" date="2020" name="bioRxiv">
        <title>Hybrid origin of Populus tomentosa Carr. identified through genome sequencing and phylogenomic analysis.</title>
        <authorList>
            <person name="An X."/>
            <person name="Gao K."/>
            <person name="Chen Z."/>
            <person name="Li J."/>
            <person name="Yang X."/>
            <person name="Yang X."/>
            <person name="Zhou J."/>
            <person name="Guo T."/>
            <person name="Zhao T."/>
            <person name="Huang S."/>
            <person name="Miao D."/>
            <person name="Khan W.U."/>
            <person name="Rao P."/>
            <person name="Ye M."/>
            <person name="Lei B."/>
            <person name="Liao W."/>
            <person name="Wang J."/>
            <person name="Ji L."/>
            <person name="Li Y."/>
            <person name="Guo B."/>
            <person name="Mustafa N.S."/>
            <person name="Li S."/>
            <person name="Yun Q."/>
            <person name="Keller S.R."/>
            <person name="Mao J."/>
            <person name="Zhang R."/>
            <person name="Strauss S.H."/>
        </authorList>
    </citation>
    <scope>NUCLEOTIDE SEQUENCE</scope>
    <source>
        <strain evidence="3">GM15</strain>
        <tissue evidence="3">Leaf</tissue>
    </source>
</reference>
<dbReference type="OrthoDB" id="1748195at2759"/>
<evidence type="ECO:0000259" key="2">
    <source>
        <dbReference type="PROSITE" id="PS51399"/>
    </source>
</evidence>
<accession>A0A8X7ZVK6</accession>
<gene>
    <name evidence="3" type="ORF">POTOM_016547</name>
</gene>
<evidence type="ECO:0000256" key="1">
    <source>
        <dbReference type="SAM" id="MobiDB-lite"/>
    </source>
</evidence>
<dbReference type="PANTHER" id="PTHR23333">
    <property type="entry name" value="UBX DOMAIN CONTAINING PROTEIN"/>
    <property type="match status" value="1"/>
</dbReference>
<dbReference type="PANTHER" id="PTHR23333:SF20">
    <property type="entry name" value="NSFL1 COFACTOR P47"/>
    <property type="match status" value="1"/>
</dbReference>
<evidence type="ECO:0000313" key="4">
    <source>
        <dbReference type="Proteomes" id="UP000886885"/>
    </source>
</evidence>
<dbReference type="Proteomes" id="UP000886885">
    <property type="component" value="Chromosome 4D"/>
</dbReference>
<dbReference type="AlphaFoldDB" id="A0A8X7ZVK6"/>
<sequence length="489" mass="54258">MMLTESALTSCQLYVKAVEAYCELNVAMCHGGVPVLDFMSMNKVCVRVSGAHKRSSIFVKETLNPLSRSYGFAISISRRFLRSFGSFSGFGRCGDSSSLTSQSFRASHGKGTCFTGIDSRVFFQNLLASFIKGAVSSLAYQRLSLPKINKKMDKKPAKPSSSGAGSIRTLSDLDRWTGPESDSDDEDAPEYGMLVQDPTKGNDVDAIFNQARQLGAVEGETVPSAPQQPEAVHNIVFWTKGFTVDDGRLRRLDDPENASFLEISVSTTLLSSYIDIRKSECPKELEPADRRSLVHVTLTRRDQNCPAWGCSELSAAVDGIPSEASYLSTSENRAGRPFQFSCYSEIVAKLHEGRTLSLVVIELSLVDGWTMELSFRRCLVNCMLLFCLLDKFSLPTFSITAACWMRPISYKPRKGMLAFTGRLSYTPSHRDEAIEILRIQEKITARQVVYHYNSTWSEIVNICYKDEKLQNIINKDVCVLAGNGHGTSF</sequence>
<dbReference type="GO" id="GO:0043161">
    <property type="term" value="P:proteasome-mediated ubiquitin-dependent protein catabolic process"/>
    <property type="evidence" value="ECO:0007669"/>
    <property type="project" value="TreeGrafter"/>
</dbReference>
<feature type="domain" description="SEP" evidence="2">
    <location>
        <begin position="230"/>
        <end position="306"/>
    </location>
</feature>
<dbReference type="SMART" id="SM00553">
    <property type="entry name" value="SEP"/>
    <property type="match status" value="1"/>
</dbReference>
<dbReference type="GO" id="GO:0043130">
    <property type="term" value="F:ubiquitin binding"/>
    <property type="evidence" value="ECO:0007669"/>
    <property type="project" value="TreeGrafter"/>
</dbReference>
<dbReference type="GO" id="GO:0061025">
    <property type="term" value="P:membrane fusion"/>
    <property type="evidence" value="ECO:0007669"/>
    <property type="project" value="TreeGrafter"/>
</dbReference>
<proteinExistence type="predicted"/>
<dbReference type="EMBL" id="JAAWWB010000008">
    <property type="protein sequence ID" value="KAG6776759.1"/>
    <property type="molecule type" value="Genomic_DNA"/>
</dbReference>
<name>A0A8X7ZVK6_POPTO</name>
<evidence type="ECO:0000313" key="3">
    <source>
        <dbReference type="EMBL" id="KAG6776759.1"/>
    </source>
</evidence>
<dbReference type="GO" id="GO:0005829">
    <property type="term" value="C:cytosol"/>
    <property type="evidence" value="ECO:0007669"/>
    <property type="project" value="TreeGrafter"/>
</dbReference>
<dbReference type="GO" id="GO:0007030">
    <property type="term" value="P:Golgi organization"/>
    <property type="evidence" value="ECO:0007669"/>
    <property type="project" value="TreeGrafter"/>
</dbReference>
<dbReference type="GO" id="GO:0031468">
    <property type="term" value="P:nuclear membrane reassembly"/>
    <property type="evidence" value="ECO:0007669"/>
    <property type="project" value="TreeGrafter"/>
</dbReference>
<feature type="region of interest" description="Disordered" evidence="1">
    <location>
        <begin position="151"/>
        <end position="191"/>
    </location>
</feature>
<dbReference type="InterPro" id="IPR012989">
    <property type="entry name" value="SEP_domain"/>
</dbReference>
<organism evidence="3 4">
    <name type="scientific">Populus tomentosa</name>
    <name type="common">Chinese white poplar</name>
    <dbReference type="NCBI Taxonomy" id="118781"/>
    <lineage>
        <taxon>Eukaryota</taxon>
        <taxon>Viridiplantae</taxon>
        <taxon>Streptophyta</taxon>
        <taxon>Embryophyta</taxon>
        <taxon>Tracheophyta</taxon>
        <taxon>Spermatophyta</taxon>
        <taxon>Magnoliopsida</taxon>
        <taxon>eudicotyledons</taxon>
        <taxon>Gunneridae</taxon>
        <taxon>Pentapetalae</taxon>
        <taxon>rosids</taxon>
        <taxon>fabids</taxon>
        <taxon>Malpighiales</taxon>
        <taxon>Salicaceae</taxon>
        <taxon>Saliceae</taxon>
        <taxon>Populus</taxon>
    </lineage>
</organism>
<protein>
    <recommendedName>
        <fullName evidence="2">SEP domain-containing protein</fullName>
    </recommendedName>
</protein>
<dbReference type="GO" id="GO:0005634">
    <property type="term" value="C:nucleus"/>
    <property type="evidence" value="ECO:0007669"/>
    <property type="project" value="TreeGrafter"/>
</dbReference>
<dbReference type="PROSITE" id="PS51399">
    <property type="entry name" value="SEP"/>
    <property type="match status" value="1"/>
</dbReference>
<keyword evidence="4" id="KW-1185">Reference proteome</keyword>
<dbReference type="GO" id="GO:0000045">
    <property type="term" value="P:autophagosome assembly"/>
    <property type="evidence" value="ECO:0007669"/>
    <property type="project" value="TreeGrafter"/>
</dbReference>
<comment type="caution">
    <text evidence="3">The sequence shown here is derived from an EMBL/GenBank/DDBJ whole genome shotgun (WGS) entry which is preliminary data.</text>
</comment>
<dbReference type="Pfam" id="PF08059">
    <property type="entry name" value="SEP"/>
    <property type="match status" value="1"/>
</dbReference>